<protein>
    <recommendedName>
        <fullName evidence="4">Outer membrane protein beta-barrel domain-containing protein</fullName>
    </recommendedName>
</protein>
<evidence type="ECO:0008006" key="4">
    <source>
        <dbReference type="Google" id="ProtNLM"/>
    </source>
</evidence>
<accession>A0A081N9M3</accession>
<organism evidence="2 3">
    <name type="scientific">Endozoicomonas montiporae</name>
    <dbReference type="NCBI Taxonomy" id="1027273"/>
    <lineage>
        <taxon>Bacteria</taxon>
        <taxon>Pseudomonadati</taxon>
        <taxon>Pseudomonadota</taxon>
        <taxon>Gammaproteobacteria</taxon>
        <taxon>Oceanospirillales</taxon>
        <taxon>Endozoicomonadaceae</taxon>
        <taxon>Endozoicomonas</taxon>
    </lineage>
</organism>
<feature type="chain" id="PRO_5001760721" description="Outer membrane protein beta-barrel domain-containing protein" evidence="1">
    <location>
        <begin position="21"/>
        <end position="179"/>
    </location>
</feature>
<evidence type="ECO:0000256" key="1">
    <source>
        <dbReference type="SAM" id="SignalP"/>
    </source>
</evidence>
<dbReference type="Proteomes" id="UP000028006">
    <property type="component" value="Unassembled WGS sequence"/>
</dbReference>
<dbReference type="AlphaFoldDB" id="A0A081N9M3"/>
<keyword evidence="1" id="KW-0732">Signal</keyword>
<comment type="caution">
    <text evidence="2">The sequence shown here is derived from an EMBL/GenBank/DDBJ whole genome shotgun (WGS) entry which is preliminary data.</text>
</comment>
<gene>
    <name evidence="2" type="ORF">GZ77_00105</name>
</gene>
<keyword evidence="3" id="KW-1185">Reference proteome</keyword>
<evidence type="ECO:0000313" key="3">
    <source>
        <dbReference type="Proteomes" id="UP000028006"/>
    </source>
</evidence>
<reference evidence="2 3" key="1">
    <citation type="submission" date="2014-06" db="EMBL/GenBank/DDBJ databases">
        <title>Whole Genome Sequences of Three Symbiotic Endozoicomonas Bacteria.</title>
        <authorList>
            <person name="Neave M.J."/>
            <person name="Apprill A."/>
            <person name="Voolstra C.R."/>
        </authorList>
    </citation>
    <scope>NUCLEOTIDE SEQUENCE [LARGE SCALE GENOMIC DNA]</scope>
    <source>
        <strain evidence="2 3">LMG 24815</strain>
    </source>
</reference>
<evidence type="ECO:0000313" key="2">
    <source>
        <dbReference type="EMBL" id="KEQ15146.1"/>
    </source>
</evidence>
<sequence length="179" mass="19301">MHRSPLMISAVFLLVGTVHAADPVLPAQNDSINKAPVKTSTFNVRAYPGHMSDLQAAEKESKTHSTGLVIDYYPFETSGFRVSAGAYGSDQNHVTDSYSAVGNKTYLGVGWKKLLDDANRLDVSVEVGAFFGEESRLESSQLGNSGNSDTGDIVDSLDALESAVKTVRPMISLGIHYRF</sequence>
<dbReference type="EMBL" id="JOKG01000001">
    <property type="protein sequence ID" value="KEQ15146.1"/>
    <property type="molecule type" value="Genomic_DNA"/>
</dbReference>
<name>A0A081N9M3_9GAMM</name>
<dbReference type="Gene3D" id="2.40.160.170">
    <property type="match status" value="1"/>
</dbReference>
<proteinExistence type="predicted"/>
<feature type="signal peptide" evidence="1">
    <location>
        <begin position="1"/>
        <end position="20"/>
    </location>
</feature>